<organism evidence="1">
    <name type="scientific">marine sediment metagenome</name>
    <dbReference type="NCBI Taxonomy" id="412755"/>
    <lineage>
        <taxon>unclassified sequences</taxon>
        <taxon>metagenomes</taxon>
        <taxon>ecological metagenomes</taxon>
    </lineage>
</organism>
<feature type="non-terminal residue" evidence="1">
    <location>
        <position position="61"/>
    </location>
</feature>
<evidence type="ECO:0008006" key="2">
    <source>
        <dbReference type="Google" id="ProtNLM"/>
    </source>
</evidence>
<reference evidence="1" key="1">
    <citation type="journal article" date="2014" name="Front. Microbiol.">
        <title>High frequency of phylogenetically diverse reductive dehalogenase-homologous genes in deep subseafloor sedimentary metagenomes.</title>
        <authorList>
            <person name="Kawai M."/>
            <person name="Futagami T."/>
            <person name="Toyoda A."/>
            <person name="Takaki Y."/>
            <person name="Nishi S."/>
            <person name="Hori S."/>
            <person name="Arai W."/>
            <person name="Tsubouchi T."/>
            <person name="Morono Y."/>
            <person name="Uchiyama I."/>
            <person name="Ito T."/>
            <person name="Fujiyama A."/>
            <person name="Inagaki F."/>
            <person name="Takami H."/>
        </authorList>
    </citation>
    <scope>NUCLEOTIDE SEQUENCE</scope>
    <source>
        <strain evidence="1">Expedition CK06-06</strain>
    </source>
</reference>
<name>X1EDJ5_9ZZZZ</name>
<dbReference type="InterPro" id="IPR032466">
    <property type="entry name" value="Metal_Hydrolase"/>
</dbReference>
<dbReference type="Gene3D" id="3.20.20.140">
    <property type="entry name" value="Metal-dependent hydrolases"/>
    <property type="match status" value="1"/>
</dbReference>
<evidence type="ECO:0000313" key="1">
    <source>
        <dbReference type="EMBL" id="GAH31366.1"/>
    </source>
</evidence>
<dbReference type="SUPFAM" id="SSF51556">
    <property type="entry name" value="Metallo-dependent hydrolases"/>
    <property type="match status" value="1"/>
</dbReference>
<protein>
    <recommendedName>
        <fullName evidence="2">Amidohydrolase-related domain-containing protein</fullName>
    </recommendedName>
</protein>
<dbReference type="EMBL" id="BARU01014086">
    <property type="protein sequence ID" value="GAH31366.1"/>
    <property type="molecule type" value="Genomic_DNA"/>
</dbReference>
<proteinExistence type="predicted"/>
<sequence length="61" mass="7191">MIIDFHTHIFPPRVRERRDEYIKRDPCFSLLYSQPEARLVTAEELIDSMDEAQVDLSVALN</sequence>
<dbReference type="AlphaFoldDB" id="X1EDJ5"/>
<accession>X1EDJ5</accession>
<comment type="caution">
    <text evidence="1">The sequence shown here is derived from an EMBL/GenBank/DDBJ whole genome shotgun (WGS) entry which is preliminary data.</text>
</comment>
<gene>
    <name evidence="1" type="ORF">S03H2_25068</name>
</gene>